<organism evidence="4 5">
    <name type="scientific">Rhodnius prolixus</name>
    <name type="common">Triatomid bug</name>
    <dbReference type="NCBI Taxonomy" id="13249"/>
    <lineage>
        <taxon>Eukaryota</taxon>
        <taxon>Metazoa</taxon>
        <taxon>Ecdysozoa</taxon>
        <taxon>Arthropoda</taxon>
        <taxon>Hexapoda</taxon>
        <taxon>Insecta</taxon>
        <taxon>Pterygota</taxon>
        <taxon>Neoptera</taxon>
        <taxon>Paraneoptera</taxon>
        <taxon>Hemiptera</taxon>
        <taxon>Heteroptera</taxon>
        <taxon>Panheteroptera</taxon>
        <taxon>Cimicomorpha</taxon>
        <taxon>Reduviidae</taxon>
        <taxon>Triatominae</taxon>
        <taxon>Rhodnius</taxon>
    </lineage>
</organism>
<dbReference type="InterPro" id="IPR057251">
    <property type="entry name" value="FP_C"/>
</dbReference>
<evidence type="ECO:0000259" key="3">
    <source>
        <dbReference type="Pfam" id="PF25298"/>
    </source>
</evidence>
<dbReference type="STRING" id="13249.T1I1T8"/>
<evidence type="ECO:0000313" key="5">
    <source>
        <dbReference type="Proteomes" id="UP000015103"/>
    </source>
</evidence>
<evidence type="ECO:0000313" key="4">
    <source>
        <dbReference type="EnsemblMetazoa" id="RPRC010258-PA"/>
    </source>
</evidence>
<dbReference type="EMBL" id="ACPB03014712">
    <property type="status" value="NOT_ANNOTATED_CDS"/>
    <property type="molecule type" value="Genomic_DNA"/>
</dbReference>
<dbReference type="HOGENOM" id="CLU_080266_0_0_1"/>
<feature type="compositionally biased region" description="Low complexity" evidence="2">
    <location>
        <begin position="282"/>
        <end position="294"/>
    </location>
</feature>
<sequence length="302" mass="34377">MGGNEKKSDCPDGGSAGQDLANLVLTKLENISIDIKNMDSKITNLETNNQSLQANIIELKADFNKIVPKLQKDLNSCKKDLFVLKKENNILKNEIIEMKRDLIENSQVRFQNVLKIDNIPIVEGENLFSILKDIADKVGMDLSSEMIDDIYRLRIPNRNNNFPPAIIVKFVRNSAKKNFIINAKQKRSSLIISPNQVFVNEFLSPLKLSLFRRARQLKLEGKLKQVWTKNGIILMRKEENSQPTIIRTHEDLADPDEKFPASQSENIDVTPTETDIEDIETDSSSVRTTRSQSTNKRKPRST</sequence>
<evidence type="ECO:0000256" key="1">
    <source>
        <dbReference type="SAM" id="Coils"/>
    </source>
</evidence>
<evidence type="ECO:0000256" key="2">
    <source>
        <dbReference type="SAM" id="MobiDB-lite"/>
    </source>
</evidence>
<accession>T1I1T8</accession>
<feature type="coiled-coil region" evidence="1">
    <location>
        <begin position="28"/>
        <end position="101"/>
    </location>
</feature>
<protein>
    <recommendedName>
        <fullName evidence="3">FP protein C-terminal domain-containing protein</fullName>
    </recommendedName>
</protein>
<dbReference type="AlphaFoldDB" id="T1I1T8"/>
<dbReference type="eggNOG" id="ENOG502SYNT">
    <property type="taxonomic scope" value="Eukaryota"/>
</dbReference>
<feature type="domain" description="FP protein C-terminal" evidence="3">
    <location>
        <begin position="209"/>
        <end position="253"/>
    </location>
</feature>
<dbReference type="Proteomes" id="UP000015103">
    <property type="component" value="Unassembled WGS sequence"/>
</dbReference>
<keyword evidence="5" id="KW-1185">Reference proteome</keyword>
<dbReference type="EnsemblMetazoa" id="RPRC010258-RA">
    <property type="protein sequence ID" value="RPRC010258-PA"/>
    <property type="gene ID" value="RPRC010258"/>
</dbReference>
<name>T1I1T8_RHOPR</name>
<dbReference type="OMA" id="LINITRY"/>
<proteinExistence type="predicted"/>
<reference evidence="4" key="1">
    <citation type="submission" date="2015-05" db="UniProtKB">
        <authorList>
            <consortium name="EnsemblMetazoa"/>
        </authorList>
    </citation>
    <scope>IDENTIFICATION</scope>
</reference>
<dbReference type="VEuPathDB" id="VectorBase:RPRC010258"/>
<feature type="region of interest" description="Disordered" evidence="2">
    <location>
        <begin position="252"/>
        <end position="302"/>
    </location>
</feature>
<feature type="compositionally biased region" description="Polar residues" evidence="2">
    <location>
        <begin position="261"/>
        <end position="271"/>
    </location>
</feature>
<keyword evidence="1" id="KW-0175">Coiled coil</keyword>
<dbReference type="Pfam" id="PF25298">
    <property type="entry name" value="Baculo_FP_2nd"/>
    <property type="match status" value="1"/>
</dbReference>
<dbReference type="InParanoid" id="T1I1T8"/>